<feature type="domain" description="Sigma-54 factor interaction" evidence="6">
    <location>
        <begin position="146"/>
        <end position="376"/>
    </location>
</feature>
<dbReference type="PANTHER" id="PTHR32071">
    <property type="entry name" value="TRANSCRIPTIONAL REGULATORY PROTEIN"/>
    <property type="match status" value="1"/>
</dbReference>
<dbReference type="Proteomes" id="UP000251213">
    <property type="component" value="Unassembled WGS sequence"/>
</dbReference>
<dbReference type="InterPro" id="IPR025662">
    <property type="entry name" value="Sigma_54_int_dom_ATP-bd_1"/>
</dbReference>
<sequence length="459" mass="51400">MNHYQAETILQVLLDIVNEAITIVDMEGTVIYWNQTAEKLYDIPAADIVGQNITQFDWNSLKIAQILNERRPIYQAYHEPKPGKHVLVTAVPIKMGESVIGAIASEQDVTKLVRLGNELITRTSQLHNLEEKITQLAPNDDPFQSIKGHGPAISQVIGIARRVAPTNATVLISGESGVGKELFAHAIHRASKRSKEPFIAVNCGAIPAALFESELFGYQGGAFTGADQKGRPGKLELAHKGTLFLDEVGELPLDMQVKLLRVLQERLFYRVGGTKPVQVDVRIIAATNRKLEERIRQGAFREDLFYRLNVVSIEIPPLRSRLEDIPELIQLFAQDIAVNYEKPVPIFDPEVLVTFMNYSWPGNIRELRNVIERLVILMEGEVIKREHLPSTIQAPRIEVDQMTHGLAPTGSVQSKADELQRIQHAIQTTYGNKTAAAKLLGISRATLYNKMRKYGLKFR</sequence>
<feature type="domain" description="PAS" evidence="7">
    <location>
        <begin position="6"/>
        <end position="52"/>
    </location>
</feature>
<keyword evidence="3" id="KW-0805">Transcription regulation</keyword>
<evidence type="ECO:0000313" key="9">
    <source>
        <dbReference type="Proteomes" id="UP000251213"/>
    </source>
</evidence>
<protein>
    <submittedName>
        <fullName evidence="8">Sigma-54-dependent Fis family transcriptional regulator</fullName>
    </submittedName>
</protein>
<dbReference type="InterPro" id="IPR025943">
    <property type="entry name" value="Sigma_54_int_dom_ATP-bd_2"/>
</dbReference>
<evidence type="ECO:0000256" key="4">
    <source>
        <dbReference type="ARBA" id="ARBA00023125"/>
    </source>
</evidence>
<evidence type="ECO:0000256" key="1">
    <source>
        <dbReference type="ARBA" id="ARBA00022741"/>
    </source>
</evidence>
<dbReference type="RefSeq" id="WP_113659019.1">
    <property type="nucleotide sequence ID" value="NZ_KZ845667.1"/>
</dbReference>
<dbReference type="SMART" id="SM00091">
    <property type="entry name" value="PAS"/>
    <property type="match status" value="1"/>
</dbReference>
<dbReference type="InterPro" id="IPR027417">
    <property type="entry name" value="P-loop_NTPase"/>
</dbReference>
<dbReference type="Pfam" id="PF25601">
    <property type="entry name" value="AAA_lid_14"/>
    <property type="match status" value="1"/>
</dbReference>
<keyword evidence="4" id="KW-0238">DNA-binding</keyword>
<dbReference type="Pfam" id="PF00158">
    <property type="entry name" value="Sigma54_activat"/>
    <property type="match status" value="1"/>
</dbReference>
<reference evidence="8 9" key="1">
    <citation type="submission" date="2018-06" db="EMBL/GenBank/DDBJ databases">
        <title>Thermoflavimicrobium daqus sp. nov., a thermophilic microbe isolated from Moutai-flavour Daqu.</title>
        <authorList>
            <person name="Wang X."/>
            <person name="Zhou H."/>
        </authorList>
    </citation>
    <scope>NUCLEOTIDE SEQUENCE [LARGE SCALE GENOMIC DNA]</scope>
    <source>
        <strain evidence="8 9">FBKL4.011</strain>
    </source>
</reference>
<dbReference type="FunFam" id="3.40.50.300:FF:000006">
    <property type="entry name" value="DNA-binding transcriptional regulator NtrC"/>
    <property type="match status" value="1"/>
</dbReference>
<dbReference type="CDD" id="cd00130">
    <property type="entry name" value="PAS"/>
    <property type="match status" value="1"/>
</dbReference>
<dbReference type="InterPro" id="IPR025944">
    <property type="entry name" value="Sigma_54_int_dom_CS"/>
</dbReference>
<dbReference type="PROSITE" id="PS00676">
    <property type="entry name" value="SIGMA54_INTERACT_2"/>
    <property type="match status" value="1"/>
</dbReference>
<dbReference type="InterPro" id="IPR009057">
    <property type="entry name" value="Homeodomain-like_sf"/>
</dbReference>
<dbReference type="Pfam" id="PF13426">
    <property type="entry name" value="PAS_9"/>
    <property type="match status" value="1"/>
</dbReference>
<dbReference type="EMBL" id="QJKK01000005">
    <property type="protein sequence ID" value="RAL24027.1"/>
    <property type="molecule type" value="Genomic_DNA"/>
</dbReference>
<evidence type="ECO:0000256" key="2">
    <source>
        <dbReference type="ARBA" id="ARBA00022840"/>
    </source>
</evidence>
<dbReference type="SMART" id="SM00382">
    <property type="entry name" value="AAA"/>
    <property type="match status" value="1"/>
</dbReference>
<dbReference type="InterPro" id="IPR003593">
    <property type="entry name" value="AAA+_ATPase"/>
</dbReference>
<dbReference type="Gene3D" id="1.10.10.60">
    <property type="entry name" value="Homeodomain-like"/>
    <property type="match status" value="1"/>
</dbReference>
<accession>A0A364K3W6</accession>
<keyword evidence="2" id="KW-0067">ATP-binding</keyword>
<dbReference type="InterPro" id="IPR000014">
    <property type="entry name" value="PAS"/>
</dbReference>
<proteinExistence type="predicted"/>
<dbReference type="Gene3D" id="3.40.50.300">
    <property type="entry name" value="P-loop containing nucleotide triphosphate hydrolases"/>
    <property type="match status" value="1"/>
</dbReference>
<dbReference type="CDD" id="cd00009">
    <property type="entry name" value="AAA"/>
    <property type="match status" value="1"/>
</dbReference>
<reference evidence="8 9" key="2">
    <citation type="submission" date="2018-06" db="EMBL/GenBank/DDBJ databases">
        <authorList>
            <person name="Zhirakovskaya E."/>
        </authorList>
    </citation>
    <scope>NUCLEOTIDE SEQUENCE [LARGE SCALE GENOMIC DNA]</scope>
    <source>
        <strain evidence="8 9">FBKL4.011</strain>
    </source>
</reference>
<evidence type="ECO:0000313" key="8">
    <source>
        <dbReference type="EMBL" id="RAL24027.1"/>
    </source>
</evidence>
<dbReference type="InterPro" id="IPR002078">
    <property type="entry name" value="Sigma_54_int"/>
</dbReference>
<dbReference type="SUPFAM" id="SSF55785">
    <property type="entry name" value="PYP-like sensor domain (PAS domain)"/>
    <property type="match status" value="1"/>
</dbReference>
<dbReference type="GO" id="GO:0005524">
    <property type="term" value="F:ATP binding"/>
    <property type="evidence" value="ECO:0007669"/>
    <property type="project" value="UniProtKB-KW"/>
</dbReference>
<dbReference type="GO" id="GO:0006355">
    <property type="term" value="P:regulation of DNA-templated transcription"/>
    <property type="evidence" value="ECO:0007669"/>
    <property type="project" value="InterPro"/>
</dbReference>
<evidence type="ECO:0000259" key="6">
    <source>
        <dbReference type="PROSITE" id="PS50045"/>
    </source>
</evidence>
<keyword evidence="9" id="KW-1185">Reference proteome</keyword>
<evidence type="ECO:0000259" key="7">
    <source>
        <dbReference type="PROSITE" id="PS50112"/>
    </source>
</evidence>
<dbReference type="InterPro" id="IPR035965">
    <property type="entry name" value="PAS-like_dom_sf"/>
</dbReference>
<dbReference type="SUPFAM" id="SSF52540">
    <property type="entry name" value="P-loop containing nucleoside triphosphate hydrolases"/>
    <property type="match status" value="1"/>
</dbReference>
<gene>
    <name evidence="8" type="ORF">DL897_09995</name>
</gene>
<dbReference type="Gene3D" id="1.10.8.60">
    <property type="match status" value="1"/>
</dbReference>
<dbReference type="AlphaFoldDB" id="A0A364K3W6"/>
<comment type="caution">
    <text evidence="8">The sequence shown here is derived from an EMBL/GenBank/DDBJ whole genome shotgun (WGS) entry which is preliminary data.</text>
</comment>
<name>A0A364K3W6_9BACL</name>
<dbReference type="PANTHER" id="PTHR32071:SF57">
    <property type="entry name" value="C4-DICARBOXYLATE TRANSPORT TRANSCRIPTIONAL REGULATORY PROTEIN DCTD"/>
    <property type="match status" value="1"/>
</dbReference>
<dbReference type="PRINTS" id="PR01590">
    <property type="entry name" value="HTHFIS"/>
</dbReference>
<keyword evidence="1" id="KW-0547">Nucleotide-binding</keyword>
<organism evidence="8 9">
    <name type="scientific">Thermoflavimicrobium daqui</name>
    <dbReference type="NCBI Taxonomy" id="2137476"/>
    <lineage>
        <taxon>Bacteria</taxon>
        <taxon>Bacillati</taxon>
        <taxon>Bacillota</taxon>
        <taxon>Bacilli</taxon>
        <taxon>Bacillales</taxon>
        <taxon>Thermoactinomycetaceae</taxon>
        <taxon>Thermoflavimicrobium</taxon>
    </lineage>
</organism>
<dbReference type="OrthoDB" id="9771372at2"/>
<dbReference type="PROSITE" id="PS50112">
    <property type="entry name" value="PAS"/>
    <property type="match status" value="1"/>
</dbReference>
<dbReference type="PROSITE" id="PS00675">
    <property type="entry name" value="SIGMA54_INTERACT_1"/>
    <property type="match status" value="1"/>
</dbReference>
<dbReference type="GO" id="GO:0043565">
    <property type="term" value="F:sequence-specific DNA binding"/>
    <property type="evidence" value="ECO:0007669"/>
    <property type="project" value="InterPro"/>
</dbReference>
<evidence type="ECO:0000256" key="5">
    <source>
        <dbReference type="ARBA" id="ARBA00023163"/>
    </source>
</evidence>
<dbReference type="Gene3D" id="3.30.450.20">
    <property type="entry name" value="PAS domain"/>
    <property type="match status" value="1"/>
</dbReference>
<dbReference type="InterPro" id="IPR002197">
    <property type="entry name" value="HTH_Fis"/>
</dbReference>
<dbReference type="InterPro" id="IPR058031">
    <property type="entry name" value="AAA_lid_NorR"/>
</dbReference>
<evidence type="ECO:0000256" key="3">
    <source>
        <dbReference type="ARBA" id="ARBA00023015"/>
    </source>
</evidence>
<dbReference type="PROSITE" id="PS50045">
    <property type="entry name" value="SIGMA54_INTERACT_4"/>
    <property type="match status" value="1"/>
</dbReference>
<dbReference type="NCBIfam" id="TIGR00229">
    <property type="entry name" value="sensory_box"/>
    <property type="match status" value="1"/>
</dbReference>
<dbReference type="PROSITE" id="PS00688">
    <property type="entry name" value="SIGMA54_INTERACT_3"/>
    <property type="match status" value="1"/>
</dbReference>
<dbReference type="SUPFAM" id="SSF46689">
    <property type="entry name" value="Homeodomain-like"/>
    <property type="match status" value="1"/>
</dbReference>
<dbReference type="Pfam" id="PF02954">
    <property type="entry name" value="HTH_8"/>
    <property type="match status" value="1"/>
</dbReference>
<keyword evidence="5" id="KW-0804">Transcription</keyword>